<evidence type="ECO:0000256" key="1">
    <source>
        <dbReference type="SAM" id="MobiDB-lite"/>
    </source>
</evidence>
<feature type="compositionally biased region" description="Basic residues" evidence="1">
    <location>
        <begin position="58"/>
        <end position="74"/>
    </location>
</feature>
<protein>
    <submittedName>
        <fullName evidence="2">Uncharacterized protein</fullName>
    </submittedName>
</protein>
<sequence>MGNNTERELIKLTKKRVLFLIAHHAVRKADLCRPRCRHADGRRFCARSRGPPPPSPQKRTRPARPIDRRHHRQGARTPAPRMPPSSRMRKP</sequence>
<feature type="region of interest" description="Disordered" evidence="1">
    <location>
        <begin position="43"/>
        <end position="91"/>
    </location>
</feature>
<dbReference type="Proteomes" id="UP001054837">
    <property type="component" value="Unassembled WGS sequence"/>
</dbReference>
<name>A0AAV4W0A8_9ARAC</name>
<gene>
    <name evidence="2" type="ORF">CDAR_372021</name>
</gene>
<reference evidence="2 3" key="1">
    <citation type="submission" date="2021-06" db="EMBL/GenBank/DDBJ databases">
        <title>Caerostris darwini draft genome.</title>
        <authorList>
            <person name="Kono N."/>
            <person name="Arakawa K."/>
        </authorList>
    </citation>
    <scope>NUCLEOTIDE SEQUENCE [LARGE SCALE GENOMIC DNA]</scope>
</reference>
<evidence type="ECO:0000313" key="3">
    <source>
        <dbReference type="Proteomes" id="UP001054837"/>
    </source>
</evidence>
<evidence type="ECO:0000313" key="2">
    <source>
        <dbReference type="EMBL" id="GIY75108.1"/>
    </source>
</evidence>
<keyword evidence="3" id="KW-1185">Reference proteome</keyword>
<accession>A0AAV4W0A8</accession>
<proteinExistence type="predicted"/>
<organism evidence="2 3">
    <name type="scientific">Caerostris darwini</name>
    <dbReference type="NCBI Taxonomy" id="1538125"/>
    <lineage>
        <taxon>Eukaryota</taxon>
        <taxon>Metazoa</taxon>
        <taxon>Ecdysozoa</taxon>
        <taxon>Arthropoda</taxon>
        <taxon>Chelicerata</taxon>
        <taxon>Arachnida</taxon>
        <taxon>Araneae</taxon>
        <taxon>Araneomorphae</taxon>
        <taxon>Entelegynae</taxon>
        <taxon>Araneoidea</taxon>
        <taxon>Araneidae</taxon>
        <taxon>Caerostris</taxon>
    </lineage>
</organism>
<dbReference type="EMBL" id="BPLQ01013825">
    <property type="protein sequence ID" value="GIY75108.1"/>
    <property type="molecule type" value="Genomic_DNA"/>
</dbReference>
<comment type="caution">
    <text evidence="2">The sequence shown here is derived from an EMBL/GenBank/DDBJ whole genome shotgun (WGS) entry which is preliminary data.</text>
</comment>
<dbReference type="AlphaFoldDB" id="A0AAV4W0A8"/>